<proteinExistence type="predicted"/>
<evidence type="ECO:0000313" key="1">
    <source>
        <dbReference type="EMBL" id="CDH58668.1"/>
    </source>
</evidence>
<sequence length="80" mass="9050">MLDMDMDMDMAMAMDVTMDMAMDMAMDRAMDRAMDMAMDMDIVLVHGMQGPGYIQCVEKVVLMLDAIILNDFSCVAQRQI</sequence>
<comment type="caution">
    <text evidence="1">The sequence shown here is derived from an EMBL/GenBank/DDBJ whole genome shotgun (WGS) entry which is preliminary data.</text>
</comment>
<gene>
    <name evidence="1" type="ORF">LCOR_09520.1</name>
</gene>
<keyword evidence="2" id="KW-1185">Reference proteome</keyword>
<dbReference type="EMBL" id="CBTN010000059">
    <property type="protein sequence ID" value="CDH58668.1"/>
    <property type="molecule type" value="Genomic_DNA"/>
</dbReference>
<name>A0A068S8G1_9FUNG</name>
<dbReference type="AlphaFoldDB" id="A0A068S8G1"/>
<dbReference type="Proteomes" id="UP000027586">
    <property type="component" value="Unassembled WGS sequence"/>
</dbReference>
<organism evidence="1 2">
    <name type="scientific">Lichtheimia corymbifera JMRC:FSU:9682</name>
    <dbReference type="NCBI Taxonomy" id="1263082"/>
    <lineage>
        <taxon>Eukaryota</taxon>
        <taxon>Fungi</taxon>
        <taxon>Fungi incertae sedis</taxon>
        <taxon>Mucoromycota</taxon>
        <taxon>Mucoromycotina</taxon>
        <taxon>Mucoromycetes</taxon>
        <taxon>Mucorales</taxon>
        <taxon>Lichtheimiaceae</taxon>
        <taxon>Lichtheimia</taxon>
    </lineage>
</organism>
<evidence type="ECO:0000313" key="2">
    <source>
        <dbReference type="Proteomes" id="UP000027586"/>
    </source>
</evidence>
<accession>A0A068S8G1</accession>
<dbReference type="VEuPathDB" id="FungiDB:LCOR_09520.1"/>
<protein>
    <submittedName>
        <fullName evidence="1">Uncharacterized protein</fullName>
    </submittedName>
</protein>
<reference evidence="1" key="1">
    <citation type="submission" date="2013-08" db="EMBL/GenBank/DDBJ databases">
        <title>Gene expansion shapes genome architecture in the human pathogen Lichtheimia corymbifera: an evolutionary genomics analysis in the ancient terrestrial Mucorales (Mucoromycotina).</title>
        <authorList>
            <person name="Schwartze V.U."/>
            <person name="Winter S."/>
            <person name="Shelest E."/>
            <person name="Marcet-Houben M."/>
            <person name="Horn F."/>
            <person name="Wehner S."/>
            <person name="Hoffmann K."/>
            <person name="Riege K."/>
            <person name="Sammeth M."/>
            <person name="Nowrousian M."/>
            <person name="Valiante V."/>
            <person name="Linde J."/>
            <person name="Jacobsen I.D."/>
            <person name="Marz M."/>
            <person name="Brakhage A.A."/>
            <person name="Gabaldon T."/>
            <person name="Bocker S."/>
            <person name="Voigt K."/>
        </authorList>
    </citation>
    <scope>NUCLEOTIDE SEQUENCE [LARGE SCALE GENOMIC DNA]</scope>
    <source>
        <strain evidence="1">FSU 9682</strain>
    </source>
</reference>